<dbReference type="InterPro" id="IPR058245">
    <property type="entry name" value="NreC/VraR/RcsB-like_REC"/>
</dbReference>
<dbReference type="Pfam" id="PF00072">
    <property type="entry name" value="Response_reg"/>
    <property type="match status" value="1"/>
</dbReference>
<protein>
    <submittedName>
        <fullName evidence="3">Response regulator transcription factor</fullName>
    </submittedName>
</protein>
<sequence>MKAINILIIDDHPIIADAYKSALTKITQEDDTFQFSISEANTIDKALLELSKKTPFNLIFLDIKLPKSKDNRFLSGEDLGLEIRRVSPTSKIIVATTYNDNYRLNNILKSINPDGFIIKNDITPNELVNAIETVLDKPPYYSKTVLQLLRKQFANNFNLDKIDRQILFELSKGTKMVDMPNKIPMSIGGIERRKRQLKELFGIVKEEDKILVQMAIEKGFV</sequence>
<organism evidence="3 4">
    <name type="scientific">Lacinutrix neustonica</name>
    <dbReference type="NCBI Taxonomy" id="2980107"/>
    <lineage>
        <taxon>Bacteria</taxon>
        <taxon>Pseudomonadati</taxon>
        <taxon>Bacteroidota</taxon>
        <taxon>Flavobacteriia</taxon>
        <taxon>Flavobacteriales</taxon>
        <taxon>Flavobacteriaceae</taxon>
        <taxon>Lacinutrix</taxon>
    </lineage>
</organism>
<proteinExistence type="predicted"/>
<dbReference type="PANTHER" id="PTHR45566:SF1">
    <property type="entry name" value="HTH-TYPE TRANSCRIPTIONAL REGULATOR YHJB-RELATED"/>
    <property type="match status" value="1"/>
</dbReference>
<accession>A0A9E8MTT7</accession>
<dbReference type="SUPFAM" id="SSF52172">
    <property type="entry name" value="CheY-like"/>
    <property type="match status" value="1"/>
</dbReference>
<dbReference type="PANTHER" id="PTHR45566">
    <property type="entry name" value="HTH-TYPE TRANSCRIPTIONAL REGULATOR YHJB-RELATED"/>
    <property type="match status" value="1"/>
</dbReference>
<evidence type="ECO:0000313" key="4">
    <source>
        <dbReference type="Proteomes" id="UP001164705"/>
    </source>
</evidence>
<gene>
    <name evidence="3" type="ORF">N7U66_13785</name>
</gene>
<dbReference type="Proteomes" id="UP001164705">
    <property type="component" value="Chromosome"/>
</dbReference>
<dbReference type="Gene3D" id="3.40.50.2300">
    <property type="match status" value="1"/>
</dbReference>
<dbReference type="CDD" id="cd17535">
    <property type="entry name" value="REC_NarL-like"/>
    <property type="match status" value="1"/>
</dbReference>
<dbReference type="RefSeq" id="WP_267675812.1">
    <property type="nucleotide sequence ID" value="NZ_CP113088.1"/>
</dbReference>
<name>A0A9E8MTT7_9FLAO</name>
<dbReference type="EMBL" id="CP113088">
    <property type="protein sequence ID" value="WAC01196.1"/>
    <property type="molecule type" value="Genomic_DNA"/>
</dbReference>
<dbReference type="GO" id="GO:0000160">
    <property type="term" value="P:phosphorelay signal transduction system"/>
    <property type="evidence" value="ECO:0007669"/>
    <property type="project" value="InterPro"/>
</dbReference>
<keyword evidence="1" id="KW-0597">Phosphoprotein</keyword>
<reference evidence="3" key="1">
    <citation type="submission" date="2022-11" db="EMBL/GenBank/DDBJ databases">
        <title>Lacinutrix neustonica HL-RS19T sp. nov., isolated from the surface microlayer sample of brackish Lake Shihwa.</title>
        <authorList>
            <person name="Choi J.Y."/>
            <person name="Hwang C.Y."/>
        </authorList>
    </citation>
    <scope>NUCLEOTIDE SEQUENCE</scope>
    <source>
        <strain evidence="3">HL-RS19</strain>
    </source>
</reference>
<feature type="domain" description="Response regulatory" evidence="2">
    <location>
        <begin position="5"/>
        <end position="135"/>
    </location>
</feature>
<dbReference type="InterPro" id="IPR001789">
    <property type="entry name" value="Sig_transdc_resp-reg_receiver"/>
</dbReference>
<keyword evidence="4" id="KW-1185">Reference proteome</keyword>
<evidence type="ECO:0000313" key="3">
    <source>
        <dbReference type="EMBL" id="WAC01196.1"/>
    </source>
</evidence>
<evidence type="ECO:0000259" key="2">
    <source>
        <dbReference type="PROSITE" id="PS50110"/>
    </source>
</evidence>
<dbReference type="AlphaFoldDB" id="A0A9E8MTT7"/>
<dbReference type="InterPro" id="IPR051015">
    <property type="entry name" value="EvgA-like"/>
</dbReference>
<dbReference type="KEGG" id="lnu:N7U66_13785"/>
<dbReference type="PROSITE" id="PS50110">
    <property type="entry name" value="RESPONSE_REGULATORY"/>
    <property type="match status" value="1"/>
</dbReference>
<dbReference type="InterPro" id="IPR011006">
    <property type="entry name" value="CheY-like_superfamily"/>
</dbReference>
<feature type="modified residue" description="4-aspartylphosphate" evidence="1">
    <location>
        <position position="62"/>
    </location>
</feature>
<dbReference type="SMART" id="SM00448">
    <property type="entry name" value="REC"/>
    <property type="match status" value="1"/>
</dbReference>
<evidence type="ECO:0000256" key="1">
    <source>
        <dbReference type="PROSITE-ProRule" id="PRU00169"/>
    </source>
</evidence>